<sequence length="402" mass="41257">MTFSVHEPLQAAVERSIRAGRPPTVGVIDRMAGEQEGVLGDLGRHDAAGRLADRVVGLGPLAPLVADPEVTDVLVNGDGRVWVDRGGGVESTATVVAADDLRPLAARLAGLAGRRLDDSQPWVDGTLPGGVRLHAVLPPLAEGGAHLSLRVARRRPGGVAALVGLGATGPDGARVLRALVAARASLLVTGGTGAGKTTVLAALLAECPAHERLVVVEDVRELDPDHPHVVRLQGRSANVEGVGEVSLAVLVRQALRMRPDRLVVGEVRGPEVRELLAALNTGHDGGAGTLHANGPEEVPARLEALGSLAGLPREAVHAQLRGALRAVVHVARGPHGHRRVDRVGVPVTLPGGAVVVRTAMTRDRGDLRPADHWPSLLDLLGTDPLVGAAPTPGAGAARGGGP</sequence>
<gene>
    <name evidence="3" type="ORF">ATL31_1326</name>
</gene>
<reference evidence="3 4" key="1">
    <citation type="submission" date="2017-12" db="EMBL/GenBank/DDBJ databases">
        <title>Sequencing the genomes of 1000 Actinobacteria strains.</title>
        <authorList>
            <person name="Klenk H.-P."/>
        </authorList>
    </citation>
    <scope>NUCLEOTIDE SEQUENCE [LARGE SCALE GENOMIC DNA]</scope>
    <source>
        <strain evidence="3 4">DSM 12806</strain>
    </source>
</reference>
<comment type="caution">
    <text evidence="3">The sequence shown here is derived from an EMBL/GenBank/DDBJ whole genome shotgun (WGS) entry which is preliminary data.</text>
</comment>
<dbReference type="SUPFAM" id="SSF52540">
    <property type="entry name" value="P-loop containing nucleoside triphosphate hydrolases"/>
    <property type="match status" value="1"/>
</dbReference>
<evidence type="ECO:0000313" key="3">
    <source>
        <dbReference type="EMBL" id="PKW26514.1"/>
    </source>
</evidence>
<dbReference type="PANTHER" id="PTHR30486">
    <property type="entry name" value="TWITCHING MOTILITY PROTEIN PILT"/>
    <property type="match status" value="1"/>
</dbReference>
<dbReference type="CDD" id="cd01130">
    <property type="entry name" value="VirB11-like_ATPase"/>
    <property type="match status" value="1"/>
</dbReference>
<evidence type="ECO:0000313" key="4">
    <source>
        <dbReference type="Proteomes" id="UP000233781"/>
    </source>
</evidence>
<proteinExistence type="inferred from homology"/>
<dbReference type="InterPro" id="IPR022399">
    <property type="entry name" value="TadA-like_ATPase"/>
</dbReference>
<dbReference type="NCBIfam" id="TIGR03819">
    <property type="entry name" value="heli_sec_ATPase"/>
    <property type="match status" value="1"/>
</dbReference>
<dbReference type="Gene3D" id="3.40.50.300">
    <property type="entry name" value="P-loop containing nucleotide triphosphate hydrolases"/>
    <property type="match status" value="1"/>
</dbReference>
<protein>
    <submittedName>
        <fullName evidence="3">Pilus assembly protein CpaF</fullName>
    </submittedName>
</protein>
<dbReference type="GO" id="GO:0016887">
    <property type="term" value="F:ATP hydrolysis activity"/>
    <property type="evidence" value="ECO:0007669"/>
    <property type="project" value="InterPro"/>
</dbReference>
<dbReference type="AlphaFoldDB" id="A0A2N3YI45"/>
<keyword evidence="4" id="KW-1185">Reference proteome</keyword>
<evidence type="ECO:0000256" key="1">
    <source>
        <dbReference type="ARBA" id="ARBA00006611"/>
    </source>
</evidence>
<feature type="domain" description="Bacterial type II secretion system protein E" evidence="2">
    <location>
        <begin position="57"/>
        <end position="329"/>
    </location>
</feature>
<comment type="similarity">
    <text evidence="1">Belongs to the GSP E family.</text>
</comment>
<evidence type="ECO:0000259" key="2">
    <source>
        <dbReference type="Pfam" id="PF00437"/>
    </source>
</evidence>
<accession>A0A2N3YI45</accession>
<dbReference type="PANTHER" id="PTHR30486:SF6">
    <property type="entry name" value="TYPE IV PILUS RETRACTATION ATPASE PILT"/>
    <property type="match status" value="1"/>
</dbReference>
<name>A0A2N3YI45_9MICO</name>
<dbReference type="Pfam" id="PF00437">
    <property type="entry name" value="T2SSE"/>
    <property type="match status" value="1"/>
</dbReference>
<dbReference type="Gene3D" id="3.30.450.380">
    <property type="match status" value="1"/>
</dbReference>
<dbReference type="InterPro" id="IPR050921">
    <property type="entry name" value="T4SS_GSP_E_ATPase"/>
</dbReference>
<organism evidence="3 4">
    <name type="scientific">Phycicoccus duodecadis</name>
    <dbReference type="NCBI Taxonomy" id="173053"/>
    <lineage>
        <taxon>Bacteria</taxon>
        <taxon>Bacillati</taxon>
        <taxon>Actinomycetota</taxon>
        <taxon>Actinomycetes</taxon>
        <taxon>Micrococcales</taxon>
        <taxon>Intrasporangiaceae</taxon>
        <taxon>Phycicoccus</taxon>
    </lineage>
</organism>
<dbReference type="Proteomes" id="UP000233781">
    <property type="component" value="Unassembled WGS sequence"/>
</dbReference>
<dbReference type="EMBL" id="PJNE01000001">
    <property type="protein sequence ID" value="PKW26514.1"/>
    <property type="molecule type" value="Genomic_DNA"/>
</dbReference>
<dbReference type="InterPro" id="IPR027417">
    <property type="entry name" value="P-loop_NTPase"/>
</dbReference>
<dbReference type="InterPro" id="IPR001482">
    <property type="entry name" value="T2SS/T4SS_dom"/>
</dbReference>